<sequence length="44" mass="4821">MNTFEKNVQCTRNDATDAGVGFGVAFGFFATIFIIATIIEYIGR</sequence>
<evidence type="ECO:0000256" key="1">
    <source>
        <dbReference type="SAM" id="Phobius"/>
    </source>
</evidence>
<protein>
    <submittedName>
        <fullName evidence="2">YqzM family protein</fullName>
    </submittedName>
</protein>
<dbReference type="Proteomes" id="UP000682134">
    <property type="component" value="Unassembled WGS sequence"/>
</dbReference>
<dbReference type="EMBL" id="JAGIYQ010000001">
    <property type="protein sequence ID" value="MBP0723747.1"/>
    <property type="molecule type" value="Genomic_DNA"/>
</dbReference>
<keyword evidence="1" id="KW-0472">Membrane</keyword>
<evidence type="ECO:0000313" key="3">
    <source>
        <dbReference type="Proteomes" id="UP000682134"/>
    </source>
</evidence>
<dbReference type="InterPro" id="IPR025416">
    <property type="entry name" value="YqzM"/>
</dbReference>
<dbReference type="RefSeq" id="WP_209401446.1">
    <property type="nucleotide sequence ID" value="NZ_JAGIYQ010000001.1"/>
</dbReference>
<dbReference type="Pfam" id="PF14141">
    <property type="entry name" value="YqzM"/>
    <property type="match status" value="1"/>
</dbReference>
<comment type="caution">
    <text evidence="2">The sequence shown here is derived from an EMBL/GenBank/DDBJ whole genome shotgun (WGS) entry which is preliminary data.</text>
</comment>
<keyword evidence="1" id="KW-1133">Transmembrane helix</keyword>
<keyword evidence="1" id="KW-0812">Transmembrane</keyword>
<keyword evidence="3" id="KW-1185">Reference proteome</keyword>
<dbReference type="AlphaFoldDB" id="A0A940NGV2"/>
<reference evidence="2" key="1">
    <citation type="submission" date="2021-04" db="EMBL/GenBank/DDBJ databases">
        <title>Genome seq and assembly of Bacillus sp.</title>
        <authorList>
            <person name="Chhetri G."/>
        </authorList>
    </citation>
    <scope>NUCLEOTIDE SEQUENCE</scope>
    <source>
        <strain evidence="2">RG28</strain>
    </source>
</reference>
<evidence type="ECO:0000313" key="2">
    <source>
        <dbReference type="EMBL" id="MBP0723747.1"/>
    </source>
</evidence>
<gene>
    <name evidence="2" type="ORF">J5Y03_00955</name>
</gene>
<feature type="transmembrane region" description="Helical" evidence="1">
    <location>
        <begin position="20"/>
        <end position="42"/>
    </location>
</feature>
<accession>A0A940NGV2</accession>
<organism evidence="2 3">
    <name type="scientific">Gottfriedia endophytica</name>
    <dbReference type="NCBI Taxonomy" id="2820819"/>
    <lineage>
        <taxon>Bacteria</taxon>
        <taxon>Bacillati</taxon>
        <taxon>Bacillota</taxon>
        <taxon>Bacilli</taxon>
        <taxon>Bacillales</taxon>
        <taxon>Bacillaceae</taxon>
        <taxon>Gottfriedia</taxon>
    </lineage>
</organism>
<name>A0A940NGV2_9BACI</name>
<proteinExistence type="predicted"/>